<comment type="caution">
    <text evidence="1">The sequence shown here is derived from an EMBL/GenBank/DDBJ whole genome shotgun (WGS) entry which is preliminary data.</text>
</comment>
<dbReference type="Proteomes" id="UP001148629">
    <property type="component" value="Unassembled WGS sequence"/>
</dbReference>
<evidence type="ECO:0000313" key="1">
    <source>
        <dbReference type="EMBL" id="KAJ3504376.1"/>
    </source>
</evidence>
<evidence type="ECO:0000313" key="2">
    <source>
        <dbReference type="Proteomes" id="UP001148629"/>
    </source>
</evidence>
<organism evidence="1 2">
    <name type="scientific">Fusarium decemcellulare</name>
    <dbReference type="NCBI Taxonomy" id="57161"/>
    <lineage>
        <taxon>Eukaryota</taxon>
        <taxon>Fungi</taxon>
        <taxon>Dikarya</taxon>
        <taxon>Ascomycota</taxon>
        <taxon>Pezizomycotina</taxon>
        <taxon>Sordariomycetes</taxon>
        <taxon>Hypocreomycetidae</taxon>
        <taxon>Hypocreales</taxon>
        <taxon>Nectriaceae</taxon>
        <taxon>Fusarium</taxon>
        <taxon>Fusarium decemcellulare species complex</taxon>
    </lineage>
</organism>
<name>A0ACC1RDU6_9HYPO</name>
<keyword evidence="2" id="KW-1185">Reference proteome</keyword>
<accession>A0ACC1RDU6</accession>
<gene>
    <name evidence="1" type="ORF">NM208_g16348</name>
</gene>
<dbReference type="EMBL" id="JANRMS010004998">
    <property type="protein sequence ID" value="KAJ3504376.1"/>
    <property type="molecule type" value="Genomic_DNA"/>
</dbReference>
<reference evidence="1" key="1">
    <citation type="submission" date="2022-08" db="EMBL/GenBank/DDBJ databases">
        <title>Genome Sequence of Fusarium decemcellulare.</title>
        <authorList>
            <person name="Buettner E."/>
        </authorList>
    </citation>
    <scope>NUCLEOTIDE SEQUENCE</scope>
    <source>
        <strain evidence="1">Babe19</strain>
    </source>
</reference>
<sequence>MSNSDKTSVIVVGGSLVGLSTSLFLAHFQVPVILLERHAGSSPHPRAIGYTARTLEIFRAMGIESRLPQSKFKGGPPRRVVVESLTGKWQDEQHWTPKPAGAGPDKNGGKPKGQDEYSPVSGIASAQDKIEPVLREAAIEKGADLRLGWKVTNWTQNDDGVTVTAVNKDGTEQHIEGKYLVACDGARSPIREQLGIKRDGVGFLQALRSILFRCPPIDHYLDHGFSQFQIEGREDGFKGFMTNYGQGRWALMWNPTEGSTPSKDDATQKDFIRKAIGKEIPDSDIDIITTVLLWQNLPRW</sequence>
<proteinExistence type="predicted"/>
<protein>
    <submittedName>
        <fullName evidence="1">Uncharacterized protein</fullName>
    </submittedName>
</protein>